<proteinExistence type="inferred from homology"/>
<dbReference type="PANTHER" id="PTHR36108">
    <property type="entry name" value="COLOSSIN-B-RELATED"/>
    <property type="match status" value="1"/>
</dbReference>
<protein>
    <submittedName>
        <fullName evidence="7">LPXTG-motif cell wall-anchored protein</fullName>
    </submittedName>
</protein>
<comment type="caution">
    <text evidence="7">The sequence shown here is derived from an EMBL/GenBank/DDBJ whole genome shotgun (WGS) entry which is preliminary data.</text>
</comment>
<evidence type="ECO:0000256" key="3">
    <source>
        <dbReference type="ARBA" id="ARBA00022729"/>
    </source>
</evidence>
<feature type="domain" description="SpaA-like prealbumin fold" evidence="6">
    <location>
        <begin position="494"/>
        <end position="573"/>
    </location>
</feature>
<evidence type="ECO:0000256" key="1">
    <source>
        <dbReference type="ARBA" id="ARBA00007257"/>
    </source>
</evidence>
<evidence type="ECO:0000313" key="7">
    <source>
        <dbReference type="EMBL" id="PSL06825.1"/>
    </source>
</evidence>
<feature type="domain" description="SpaA-like prealbumin fold" evidence="6">
    <location>
        <begin position="386"/>
        <end position="476"/>
    </location>
</feature>
<evidence type="ECO:0000256" key="2">
    <source>
        <dbReference type="ARBA" id="ARBA00022525"/>
    </source>
</evidence>
<feature type="compositionally biased region" description="Polar residues" evidence="4">
    <location>
        <begin position="103"/>
        <end position="114"/>
    </location>
</feature>
<dbReference type="Proteomes" id="UP000243528">
    <property type="component" value="Unassembled WGS sequence"/>
</dbReference>
<organism evidence="7 8">
    <name type="scientific">Haloactinopolyspora alba</name>
    <dbReference type="NCBI Taxonomy" id="648780"/>
    <lineage>
        <taxon>Bacteria</taxon>
        <taxon>Bacillati</taxon>
        <taxon>Actinomycetota</taxon>
        <taxon>Actinomycetes</taxon>
        <taxon>Jiangellales</taxon>
        <taxon>Jiangellaceae</taxon>
        <taxon>Haloactinopolyspora</taxon>
    </lineage>
</organism>
<evidence type="ECO:0000313" key="8">
    <source>
        <dbReference type="Proteomes" id="UP000243528"/>
    </source>
</evidence>
<dbReference type="InterPro" id="IPR041033">
    <property type="entry name" value="SpaA_PFL_dom_1"/>
</dbReference>
<dbReference type="InterPro" id="IPR013783">
    <property type="entry name" value="Ig-like_fold"/>
</dbReference>
<dbReference type="Pfam" id="PF17802">
    <property type="entry name" value="SpaA"/>
    <property type="match status" value="3"/>
</dbReference>
<keyword evidence="2" id="KW-0964">Secreted</keyword>
<name>A0A2P8EBH6_9ACTN</name>
<gene>
    <name evidence="7" type="ORF">CLV30_102214</name>
</gene>
<feature type="transmembrane region" description="Helical" evidence="5">
    <location>
        <begin position="651"/>
        <end position="670"/>
    </location>
</feature>
<keyword evidence="8" id="KW-1185">Reference proteome</keyword>
<dbReference type="PANTHER" id="PTHR36108:SF13">
    <property type="entry name" value="COLOSSIN-B-RELATED"/>
    <property type="match status" value="1"/>
</dbReference>
<feature type="domain" description="SpaA-like prealbumin fold" evidence="6">
    <location>
        <begin position="287"/>
        <end position="383"/>
    </location>
</feature>
<dbReference type="GO" id="GO:0005975">
    <property type="term" value="P:carbohydrate metabolic process"/>
    <property type="evidence" value="ECO:0007669"/>
    <property type="project" value="UniProtKB-ARBA"/>
</dbReference>
<keyword evidence="5" id="KW-0812">Transmembrane</keyword>
<feature type="region of interest" description="Disordered" evidence="4">
    <location>
        <begin position="80"/>
        <end position="117"/>
    </location>
</feature>
<sequence>MSNSNAYRWHAGIAAATVLVFAGTGVGVPAQANTDGNSVIGGFEIDGNFYEGFDNSSTATGPDGDPVDWGSAEISTDVSHLVDPTGNADDTVYGQGSKEDDLSSWQNEGSQSAPGQADIGNIYVYDRVVGGDLYAFVAFDRAQTTGTTTWYLELNQHPNTTNQHGVSVPDRTVNDLRLTMTVQGNGDFAVETAHVWDGSDWVVAPGGSGDAWAGLANDSEITTTEGAREEARFMELGFNLTELLGADDACVFTGYQALNLRSQSGQGTNAELKDHAVGTVDVPSRCGDLVIEKRDVDGNLVGGATFGVTPNPIPEADDPGELTIVDNDENDVDPADGVVRIDPAEPGEYTVTEASPPPGYIGTDEAQEVTLDEFGSATVVFENRLGTLAWQKLDESSGEPVCCATFTVEATEGDGADAGVSVTVVDNGENDADTAAGVVLVEELMTGTYTITETVAPEGYELPVDPVRTDVVISAETPDVVVSEPFEDPRQLAELTVRKIAEDSEEPLAGAVFELYLDDGNGAPDAPEGDTLVGECTTGADGTCTRDGLDFGDYYWFEVQAPDGYLLPETRFSEMISVTATNTGTSPATVTFVDPPAEPEPTPTPTEPEPTPTEPEPTPTEPTPSPTEPEPTEPEPSPTDPGLPDTGGSSVAGWLAISLALLMTGAVVLARRPNQC</sequence>
<dbReference type="EMBL" id="PYGE01000002">
    <property type="protein sequence ID" value="PSL06825.1"/>
    <property type="molecule type" value="Genomic_DNA"/>
</dbReference>
<dbReference type="OrthoDB" id="5164681at2"/>
<evidence type="ECO:0000256" key="4">
    <source>
        <dbReference type="SAM" id="MobiDB-lite"/>
    </source>
</evidence>
<accession>A0A2P8EBH6</accession>
<evidence type="ECO:0000259" key="6">
    <source>
        <dbReference type="Pfam" id="PF17802"/>
    </source>
</evidence>
<feature type="compositionally biased region" description="Pro residues" evidence="4">
    <location>
        <begin position="596"/>
        <end position="641"/>
    </location>
</feature>
<keyword evidence="5" id="KW-1133">Transmembrane helix</keyword>
<reference evidence="7 8" key="1">
    <citation type="submission" date="2018-03" db="EMBL/GenBank/DDBJ databases">
        <title>Genomic Encyclopedia of Archaeal and Bacterial Type Strains, Phase II (KMG-II): from individual species to whole genera.</title>
        <authorList>
            <person name="Goeker M."/>
        </authorList>
    </citation>
    <scope>NUCLEOTIDE SEQUENCE [LARGE SCALE GENOMIC DNA]</scope>
    <source>
        <strain evidence="7 8">DSM 45211</strain>
    </source>
</reference>
<keyword evidence="5" id="KW-0472">Membrane</keyword>
<comment type="similarity">
    <text evidence="1">Belongs to the serine-aspartate repeat-containing protein (SDr) family.</text>
</comment>
<keyword evidence="3" id="KW-0732">Signal</keyword>
<evidence type="ECO:0000256" key="5">
    <source>
        <dbReference type="SAM" id="Phobius"/>
    </source>
</evidence>
<dbReference type="AlphaFoldDB" id="A0A2P8EBH6"/>
<dbReference type="Gene3D" id="2.60.40.10">
    <property type="entry name" value="Immunoglobulins"/>
    <property type="match status" value="3"/>
</dbReference>
<dbReference type="RefSeq" id="WP_106535830.1">
    <property type="nucleotide sequence ID" value="NZ_ML142898.1"/>
</dbReference>
<feature type="region of interest" description="Disordered" evidence="4">
    <location>
        <begin position="583"/>
        <end position="650"/>
    </location>
</feature>